<evidence type="ECO:0000256" key="3">
    <source>
        <dbReference type="ARBA" id="ARBA00022989"/>
    </source>
</evidence>
<dbReference type="GO" id="GO:0016020">
    <property type="term" value="C:membrane"/>
    <property type="evidence" value="ECO:0007669"/>
    <property type="project" value="UniProtKB-SubCell"/>
</dbReference>
<sequence>MQAPMASRRSGAMESRAYGSKEEMAGPSSSSKYDQYRDIESQEELLVPGMSKTDNMLRWGFIRKVYGIVSLQLILTAIVAGIIYAVPPVRGFVTSSLAFQLTFAILPLVGLIPLFIYARQHPTNIILLGVWTACMSVGLGTACTVYEPAIVLEALCLTAAIVVGLTAYTFWAVRKGYSFQRLGPILFCALCGLVMWSFLQLILGSYLGPASRTIFALLGAIVFSAYIVLDTENLIAKHDLDDYVAASLSLYLDIINLFLTLLRLLGNNRN</sequence>
<feature type="transmembrane region" description="Helical" evidence="5">
    <location>
        <begin position="125"/>
        <end position="146"/>
    </location>
</feature>
<feature type="transmembrane region" description="Helical" evidence="5">
    <location>
        <begin position="213"/>
        <end position="231"/>
    </location>
</feature>
<evidence type="ECO:0000256" key="4">
    <source>
        <dbReference type="ARBA" id="ARBA00023136"/>
    </source>
</evidence>
<dbReference type="AlphaFoldDB" id="A0AAV1IHW9"/>
<keyword evidence="3 5" id="KW-1133">Transmembrane helix</keyword>
<reference evidence="7 8" key="1">
    <citation type="submission" date="2023-10" db="EMBL/GenBank/DDBJ databases">
        <authorList>
            <person name="Maclean D."/>
            <person name="Macfadyen A."/>
        </authorList>
    </citation>
    <scope>NUCLEOTIDE SEQUENCE [LARGE SCALE GENOMIC DNA]</scope>
</reference>
<feature type="transmembrane region" description="Helical" evidence="5">
    <location>
        <begin position="98"/>
        <end position="118"/>
    </location>
</feature>
<feature type="transmembrane region" description="Helical" evidence="5">
    <location>
        <begin position="185"/>
        <end position="207"/>
    </location>
</feature>
<dbReference type="PANTHER" id="PTHR23291:SF50">
    <property type="entry name" value="PROTEIN LIFEGUARD 4"/>
    <property type="match status" value="1"/>
</dbReference>
<accession>A0AAV1IHW9</accession>
<name>A0AAV1IHW9_9CHLO</name>
<feature type="transmembrane region" description="Helical" evidence="5">
    <location>
        <begin position="152"/>
        <end position="173"/>
    </location>
</feature>
<evidence type="ECO:0000313" key="7">
    <source>
        <dbReference type="EMBL" id="CAK0786948.1"/>
    </source>
</evidence>
<evidence type="ECO:0000256" key="5">
    <source>
        <dbReference type="RuleBase" id="RU004379"/>
    </source>
</evidence>
<dbReference type="InterPro" id="IPR006214">
    <property type="entry name" value="Bax_inhibitor_1-related"/>
</dbReference>
<dbReference type="EMBL" id="CAUYUE010000016">
    <property type="protein sequence ID" value="CAK0786948.1"/>
    <property type="molecule type" value="Genomic_DNA"/>
</dbReference>
<organism evidence="7 8">
    <name type="scientific">Coccomyxa viridis</name>
    <dbReference type="NCBI Taxonomy" id="1274662"/>
    <lineage>
        <taxon>Eukaryota</taxon>
        <taxon>Viridiplantae</taxon>
        <taxon>Chlorophyta</taxon>
        <taxon>core chlorophytes</taxon>
        <taxon>Trebouxiophyceae</taxon>
        <taxon>Trebouxiophyceae incertae sedis</taxon>
        <taxon>Coccomyxaceae</taxon>
        <taxon>Coccomyxa</taxon>
    </lineage>
</organism>
<keyword evidence="2 5" id="KW-0812">Transmembrane</keyword>
<keyword evidence="8" id="KW-1185">Reference proteome</keyword>
<evidence type="ECO:0000313" key="8">
    <source>
        <dbReference type="Proteomes" id="UP001314263"/>
    </source>
</evidence>
<comment type="caution">
    <text evidence="7">The sequence shown here is derived from an EMBL/GenBank/DDBJ whole genome shotgun (WGS) entry which is preliminary data.</text>
</comment>
<feature type="transmembrane region" description="Helical" evidence="5">
    <location>
        <begin position="243"/>
        <end position="265"/>
    </location>
</feature>
<evidence type="ECO:0000256" key="1">
    <source>
        <dbReference type="ARBA" id="ARBA00004141"/>
    </source>
</evidence>
<dbReference type="Proteomes" id="UP001314263">
    <property type="component" value="Unassembled WGS sequence"/>
</dbReference>
<dbReference type="Pfam" id="PF01027">
    <property type="entry name" value="Bax1-I"/>
    <property type="match status" value="1"/>
</dbReference>
<comment type="similarity">
    <text evidence="5">Belongs to the BI1 family.</text>
</comment>
<evidence type="ECO:0000256" key="2">
    <source>
        <dbReference type="ARBA" id="ARBA00022692"/>
    </source>
</evidence>
<proteinExistence type="inferred from homology"/>
<feature type="region of interest" description="Disordered" evidence="6">
    <location>
        <begin position="1"/>
        <end position="34"/>
    </location>
</feature>
<evidence type="ECO:0000256" key="6">
    <source>
        <dbReference type="SAM" id="MobiDB-lite"/>
    </source>
</evidence>
<feature type="transmembrane region" description="Helical" evidence="5">
    <location>
        <begin position="65"/>
        <end position="86"/>
    </location>
</feature>
<keyword evidence="4 5" id="KW-0472">Membrane</keyword>
<protein>
    <submittedName>
        <fullName evidence="7">Uncharacterized protein</fullName>
    </submittedName>
</protein>
<comment type="subcellular location">
    <subcellularLocation>
        <location evidence="1">Membrane</location>
        <topology evidence="1">Multi-pass membrane protein</topology>
    </subcellularLocation>
</comment>
<dbReference type="PANTHER" id="PTHR23291">
    <property type="entry name" value="BAX INHIBITOR-RELATED"/>
    <property type="match status" value="1"/>
</dbReference>
<gene>
    <name evidence="7" type="ORF">CVIRNUC_010162</name>
</gene>